<accession>A0A656HDL0</accession>
<dbReference type="GO" id="GO:0008641">
    <property type="term" value="F:ubiquitin-like modifier activating enzyme activity"/>
    <property type="evidence" value="ECO:0007669"/>
    <property type="project" value="InterPro"/>
</dbReference>
<dbReference type="Pfam" id="PF14461">
    <property type="entry name" value="Prok-E2_B"/>
    <property type="match status" value="1"/>
</dbReference>
<evidence type="ECO:0000259" key="2">
    <source>
        <dbReference type="Pfam" id="PF14461"/>
    </source>
</evidence>
<dbReference type="PANTHER" id="PTHR43267:SF1">
    <property type="entry name" value="TRNA THREONYLCARBAMOYLADENOSINE DEHYDRATASE"/>
    <property type="match status" value="1"/>
</dbReference>
<dbReference type="InterPro" id="IPR032701">
    <property type="entry name" value="Prok-E2_B_dom"/>
</dbReference>
<dbReference type="Pfam" id="PF00899">
    <property type="entry name" value="ThiF"/>
    <property type="match status" value="1"/>
</dbReference>
<dbReference type="EMBL" id="JH651384">
    <property type="protein sequence ID" value="EIJ34968.1"/>
    <property type="molecule type" value="Genomic_DNA"/>
</dbReference>
<feature type="domain" description="Prokaryotic E2 family B" evidence="2">
    <location>
        <begin position="61"/>
        <end position="148"/>
    </location>
</feature>
<evidence type="ECO:0000313" key="3">
    <source>
        <dbReference type="EMBL" id="EIJ34968.1"/>
    </source>
</evidence>
<keyword evidence="4" id="KW-1185">Reference proteome</keyword>
<dbReference type="OrthoDB" id="7060788at2"/>
<dbReference type="GO" id="GO:0061503">
    <property type="term" value="F:tRNA threonylcarbamoyladenosine dehydratase"/>
    <property type="evidence" value="ECO:0007669"/>
    <property type="project" value="TreeGrafter"/>
</dbReference>
<gene>
    <name evidence="3" type="ORF">Thini_2415</name>
</gene>
<protein>
    <submittedName>
        <fullName evidence="3">UBA/THIF-type NAD/FAD binding protein</fullName>
    </submittedName>
</protein>
<dbReference type="Gene3D" id="3.40.50.720">
    <property type="entry name" value="NAD(P)-binding Rossmann-like Domain"/>
    <property type="match status" value="1"/>
</dbReference>
<evidence type="ECO:0000313" key="4">
    <source>
        <dbReference type="Proteomes" id="UP000005317"/>
    </source>
</evidence>
<organism evidence="3 4">
    <name type="scientific">Thiothrix nivea (strain ATCC 35100 / DSM 5205 / JP2)</name>
    <dbReference type="NCBI Taxonomy" id="870187"/>
    <lineage>
        <taxon>Bacteria</taxon>
        <taxon>Pseudomonadati</taxon>
        <taxon>Pseudomonadota</taxon>
        <taxon>Gammaproteobacteria</taxon>
        <taxon>Thiotrichales</taxon>
        <taxon>Thiotrichaceae</taxon>
        <taxon>Thiothrix</taxon>
    </lineage>
</organism>
<dbReference type="AlphaFoldDB" id="A0A656HDL0"/>
<evidence type="ECO:0000259" key="1">
    <source>
        <dbReference type="Pfam" id="PF00899"/>
    </source>
</evidence>
<dbReference type="GO" id="GO:0061504">
    <property type="term" value="P:cyclic threonylcarbamoyladenosine biosynthetic process"/>
    <property type="evidence" value="ECO:0007669"/>
    <property type="project" value="TreeGrafter"/>
</dbReference>
<dbReference type="Proteomes" id="UP000005317">
    <property type="component" value="Unassembled WGS sequence"/>
</dbReference>
<reference evidence="4" key="1">
    <citation type="journal article" date="2011" name="Stand. Genomic Sci.">
        <title>Genome sequence of the filamentous, gliding Thiothrix nivea neotype strain (JP2(T)).</title>
        <authorList>
            <person name="Lapidus A."/>
            <person name="Nolan M."/>
            <person name="Lucas S."/>
            <person name="Glavina Del Rio T."/>
            <person name="Tice H."/>
            <person name="Cheng J.F."/>
            <person name="Tapia R."/>
            <person name="Han C."/>
            <person name="Goodwin L."/>
            <person name="Pitluck S."/>
            <person name="Liolios K."/>
            <person name="Pagani I."/>
            <person name="Ivanova N."/>
            <person name="Huntemann M."/>
            <person name="Mavromatis K."/>
            <person name="Mikhailova N."/>
            <person name="Pati A."/>
            <person name="Chen A."/>
            <person name="Palaniappan K."/>
            <person name="Land M."/>
            <person name="Brambilla E.M."/>
            <person name="Rohde M."/>
            <person name="Abt B."/>
            <person name="Verbarg S."/>
            <person name="Goker M."/>
            <person name="Bristow J."/>
            <person name="Eisen J.A."/>
            <person name="Markowitz V."/>
            <person name="Hugenholtz P."/>
            <person name="Kyrpides N.C."/>
            <person name="Klenk H.P."/>
            <person name="Woyke T."/>
        </authorList>
    </citation>
    <scope>NUCLEOTIDE SEQUENCE [LARGE SCALE GENOMIC DNA]</scope>
    <source>
        <strain evidence="4">ATCC 35100 / DSM 5205 / JP2</strain>
    </source>
</reference>
<feature type="domain" description="THIF-type NAD/FAD binding fold" evidence="1">
    <location>
        <begin position="321"/>
        <end position="424"/>
    </location>
</feature>
<dbReference type="InterPro" id="IPR045886">
    <property type="entry name" value="ThiF/MoeB/HesA"/>
</dbReference>
<dbReference type="InterPro" id="IPR000594">
    <property type="entry name" value="ThiF_NAD_FAD-bd"/>
</dbReference>
<dbReference type="SUPFAM" id="SSF69572">
    <property type="entry name" value="Activating enzymes of the ubiquitin-like proteins"/>
    <property type="match status" value="1"/>
</dbReference>
<dbReference type="CDD" id="cd01483">
    <property type="entry name" value="E1_enzyme_family"/>
    <property type="match status" value="1"/>
</dbReference>
<dbReference type="InterPro" id="IPR035985">
    <property type="entry name" value="Ubiquitin-activating_enz"/>
</dbReference>
<proteinExistence type="predicted"/>
<name>A0A656HDL0_THINJ</name>
<dbReference type="PANTHER" id="PTHR43267">
    <property type="entry name" value="TRNA THREONYLCARBAMOYLADENOSINE DEHYDRATASE"/>
    <property type="match status" value="1"/>
</dbReference>
<sequence length="573" mass="64732">MSIYFTKPEVLAIEEALLNQKNLDWARLSTSALDSLKINTIHAGWRIGIPNRKIFTTTISYVHLLIDEKYPNSQPFIITPQLTGGYIWPHIDMNGLLCLKATRLVSDPGQRILQHLAWTDELLSYDESECRQEFGREFSSYWSRCSNSGTVCPKVFSLIKIKGKSRPILYFNDKSNNQMIIADNEEELKIWLDNRGISLKNQDILTSWLSVLYTPWVPNEYPSIGVDVLKHVPSNNLRKMLIANHKCPVFFEARTSSGSVVVGVLLKGKQKKELLRGFRHINQVPLEYIVQSFSENPVQRCTVTRVDGAWIHGRDQDDDFPKTHNKKIAVVGCGSLGSMLVRLLAQSGIGNFILIDEDYLKSANISRHALGMRYIGKNKSLATAKMLQEDFPHIKNVKFYQKRFENLSFKELETIEDVDLIISAGIDFDGDANIDAWRRNLSMPPAHLCTWVEAFAIVGHAILLYGKDSLLSGFDEFEKPAFRVSDWPEGSNQLIVEAGCGNLFQPHGFVDLQPTIMLAAKLVLDVFDDKIPESCHRSWQGDIKIGSICVSGSYPNSSESKDCKAACPRFLML</sequence>
<dbReference type="RefSeq" id="WP_002708885.1">
    <property type="nucleotide sequence ID" value="NZ_JH651384.1"/>
</dbReference>